<comment type="caution">
    <text evidence="1">The sequence shown here is derived from an EMBL/GenBank/DDBJ whole genome shotgun (WGS) entry which is preliminary data.</text>
</comment>
<keyword evidence="2" id="KW-1185">Reference proteome</keyword>
<evidence type="ECO:0000313" key="2">
    <source>
        <dbReference type="Proteomes" id="UP000735302"/>
    </source>
</evidence>
<sequence>MQAEPFQPSVGFRFVSQEIASAQRSRNRFAARIKHQTRDLSRVNQVHHLLSLNCLNVYVVVCRKGYDLVRAGSIRLQICTVQTTAINKLQSPQHNIT</sequence>
<name>A0AAV3Z375_9GAST</name>
<accession>A0AAV3Z375</accession>
<proteinExistence type="predicted"/>
<dbReference type="EMBL" id="BLXT01001882">
    <property type="protein sequence ID" value="GFN88848.1"/>
    <property type="molecule type" value="Genomic_DNA"/>
</dbReference>
<reference evidence="1 2" key="1">
    <citation type="journal article" date="2021" name="Elife">
        <title>Chloroplast acquisition without the gene transfer in kleptoplastic sea slugs, Plakobranchus ocellatus.</title>
        <authorList>
            <person name="Maeda T."/>
            <person name="Takahashi S."/>
            <person name="Yoshida T."/>
            <person name="Shimamura S."/>
            <person name="Takaki Y."/>
            <person name="Nagai Y."/>
            <person name="Toyoda A."/>
            <person name="Suzuki Y."/>
            <person name="Arimoto A."/>
            <person name="Ishii H."/>
            <person name="Satoh N."/>
            <person name="Nishiyama T."/>
            <person name="Hasebe M."/>
            <person name="Maruyama T."/>
            <person name="Minagawa J."/>
            <person name="Obokata J."/>
            <person name="Shigenobu S."/>
        </authorList>
    </citation>
    <scope>NUCLEOTIDE SEQUENCE [LARGE SCALE GENOMIC DNA]</scope>
</reference>
<dbReference type="Proteomes" id="UP000735302">
    <property type="component" value="Unassembled WGS sequence"/>
</dbReference>
<gene>
    <name evidence="1" type="ORF">PoB_001535400</name>
</gene>
<dbReference type="AlphaFoldDB" id="A0AAV3Z375"/>
<organism evidence="1 2">
    <name type="scientific">Plakobranchus ocellatus</name>
    <dbReference type="NCBI Taxonomy" id="259542"/>
    <lineage>
        <taxon>Eukaryota</taxon>
        <taxon>Metazoa</taxon>
        <taxon>Spiralia</taxon>
        <taxon>Lophotrochozoa</taxon>
        <taxon>Mollusca</taxon>
        <taxon>Gastropoda</taxon>
        <taxon>Heterobranchia</taxon>
        <taxon>Euthyneura</taxon>
        <taxon>Panpulmonata</taxon>
        <taxon>Sacoglossa</taxon>
        <taxon>Placobranchoidea</taxon>
        <taxon>Plakobranchidae</taxon>
        <taxon>Plakobranchus</taxon>
    </lineage>
</organism>
<protein>
    <submittedName>
        <fullName evidence="1">Uncharacterized protein</fullName>
    </submittedName>
</protein>
<evidence type="ECO:0000313" key="1">
    <source>
        <dbReference type="EMBL" id="GFN88848.1"/>
    </source>
</evidence>